<reference evidence="3 4" key="1">
    <citation type="journal article" date="2016" name="Mol. Biol. Evol.">
        <title>Comparative Genomics of Early-Diverging Mushroom-Forming Fungi Provides Insights into the Origins of Lignocellulose Decay Capabilities.</title>
        <authorList>
            <person name="Nagy L.G."/>
            <person name="Riley R."/>
            <person name="Tritt A."/>
            <person name="Adam C."/>
            <person name="Daum C."/>
            <person name="Floudas D."/>
            <person name="Sun H."/>
            <person name="Yadav J.S."/>
            <person name="Pangilinan J."/>
            <person name="Larsson K.H."/>
            <person name="Matsuura K."/>
            <person name="Barry K."/>
            <person name="Labutti K."/>
            <person name="Kuo R."/>
            <person name="Ohm R.A."/>
            <person name="Bhattacharya S.S."/>
            <person name="Shirouzu T."/>
            <person name="Yoshinaga Y."/>
            <person name="Martin F.M."/>
            <person name="Grigoriev I.V."/>
            <person name="Hibbett D.S."/>
        </authorList>
    </citation>
    <scope>NUCLEOTIDE SEQUENCE [LARGE SCALE GENOMIC DNA]</scope>
    <source>
        <strain evidence="3 4">L-15889</strain>
    </source>
</reference>
<keyword evidence="4" id="KW-1185">Reference proteome</keyword>
<dbReference type="OrthoDB" id="2596908at2759"/>
<dbReference type="Proteomes" id="UP000076727">
    <property type="component" value="Unassembled WGS sequence"/>
</dbReference>
<proteinExistence type="predicted"/>
<keyword evidence="2" id="KW-0732">Signal</keyword>
<gene>
    <name evidence="3" type="ORF">DAEQUDRAFT_728044</name>
</gene>
<accession>A0A165PI63</accession>
<sequence>MLGSSTSAFVVCLLSLCFSGLVNGVPLAQPNPVLMAPRQATTPTTITTTDTIQTATGPMLETCEITLTPDSSGSYQEVKSCSLSAIAVSSDSGAAATGSAVVVGTSSVASSAVFATGAAASVSSAAAAAATSAVGAIDNNAGGAAASVSAASSASTAAVSKTAVANAAVTFTVPGRHILILPVGLVVFCVITGIMLLIIVFQHFWRMQYRRAFRQRKLAEQGAPMGYGGMGKA</sequence>
<dbReference type="AlphaFoldDB" id="A0A165PI63"/>
<keyword evidence="1" id="KW-1133">Transmembrane helix</keyword>
<name>A0A165PI63_9APHY</name>
<feature type="signal peptide" evidence="2">
    <location>
        <begin position="1"/>
        <end position="24"/>
    </location>
</feature>
<keyword evidence="1" id="KW-0812">Transmembrane</keyword>
<organism evidence="3 4">
    <name type="scientific">Daedalea quercina L-15889</name>
    <dbReference type="NCBI Taxonomy" id="1314783"/>
    <lineage>
        <taxon>Eukaryota</taxon>
        <taxon>Fungi</taxon>
        <taxon>Dikarya</taxon>
        <taxon>Basidiomycota</taxon>
        <taxon>Agaricomycotina</taxon>
        <taxon>Agaricomycetes</taxon>
        <taxon>Polyporales</taxon>
        <taxon>Fomitopsis</taxon>
    </lineage>
</organism>
<feature type="transmembrane region" description="Helical" evidence="1">
    <location>
        <begin position="179"/>
        <end position="201"/>
    </location>
</feature>
<evidence type="ECO:0008006" key="5">
    <source>
        <dbReference type="Google" id="ProtNLM"/>
    </source>
</evidence>
<evidence type="ECO:0000313" key="3">
    <source>
        <dbReference type="EMBL" id="KZT68242.1"/>
    </source>
</evidence>
<evidence type="ECO:0000313" key="4">
    <source>
        <dbReference type="Proteomes" id="UP000076727"/>
    </source>
</evidence>
<evidence type="ECO:0000256" key="1">
    <source>
        <dbReference type="SAM" id="Phobius"/>
    </source>
</evidence>
<dbReference type="EMBL" id="KV429068">
    <property type="protein sequence ID" value="KZT68242.1"/>
    <property type="molecule type" value="Genomic_DNA"/>
</dbReference>
<keyword evidence="1" id="KW-0472">Membrane</keyword>
<evidence type="ECO:0000256" key="2">
    <source>
        <dbReference type="SAM" id="SignalP"/>
    </source>
</evidence>
<feature type="chain" id="PRO_5007864060" description="Mid2 domain-containing protein" evidence="2">
    <location>
        <begin position="25"/>
        <end position="233"/>
    </location>
</feature>
<protein>
    <recommendedName>
        <fullName evidence="5">Mid2 domain-containing protein</fullName>
    </recommendedName>
</protein>
<dbReference type="STRING" id="1314783.A0A165PI63"/>